<feature type="transmembrane region" description="Helical" evidence="1">
    <location>
        <begin position="12"/>
        <end position="30"/>
    </location>
</feature>
<dbReference type="Gene3D" id="2.10.70.10">
    <property type="entry name" value="Complement Module, domain 1"/>
    <property type="match status" value="1"/>
</dbReference>
<dbReference type="AlphaFoldDB" id="A0AAJ6YUP6"/>
<keyword evidence="2" id="KW-1185">Reference proteome</keyword>
<keyword evidence="1" id="KW-0812">Transmembrane</keyword>
<evidence type="ECO:0000256" key="1">
    <source>
        <dbReference type="SAM" id="Phobius"/>
    </source>
</evidence>
<proteinExistence type="predicted"/>
<dbReference type="GeneID" id="105367709"/>
<dbReference type="Proteomes" id="UP000695007">
    <property type="component" value="Unplaced"/>
</dbReference>
<reference evidence="3" key="1">
    <citation type="submission" date="2025-08" db="UniProtKB">
        <authorList>
            <consortium name="RefSeq"/>
        </authorList>
    </citation>
    <scope>IDENTIFICATION</scope>
</reference>
<accession>A0AAJ6YUP6</accession>
<keyword evidence="1" id="KW-1133">Transmembrane helix</keyword>
<sequence length="311" mass="35787">MTGTFYIEKSAIHGFLYLYLCLFFAFLRIISAQECDPRNCNGPIMFYKDLNCKPIYNELDTCCAIGYDCSHLNERSPFKCYANNNEYRIGEKLEAYDRSSPCDQDCICEFSDNNIAKFMCTNTDCLIANVRNGCYFKPKPNTCCDGEIICVERNDDIVTCEVDGQVYTDGQEFYPSDNPYLVCTCMEGYLRKSVHEYCRNIKCGTELRYSAEIRKNCAPIYSDYQWVQTSCPINYRCQNENDRVLRYSLLQDISDLILGEFVCVFGDILMQIGDELNQATDYSSICVRCVCEVPPAPTCQRLSKNECNTKF</sequence>
<evidence type="ECO:0000313" key="3">
    <source>
        <dbReference type="RefSeq" id="XP_011504779.1"/>
    </source>
</evidence>
<evidence type="ECO:0000313" key="2">
    <source>
        <dbReference type="Proteomes" id="UP000695007"/>
    </source>
</evidence>
<name>A0AAJ6YUP6_9HYME</name>
<dbReference type="KEGG" id="csol:105367709"/>
<protein>
    <submittedName>
        <fullName evidence="3">Uncharacterized protein LOC105367709</fullName>
    </submittedName>
</protein>
<organism evidence="2 3">
    <name type="scientific">Ceratosolen solmsi marchali</name>
    <dbReference type="NCBI Taxonomy" id="326594"/>
    <lineage>
        <taxon>Eukaryota</taxon>
        <taxon>Metazoa</taxon>
        <taxon>Ecdysozoa</taxon>
        <taxon>Arthropoda</taxon>
        <taxon>Hexapoda</taxon>
        <taxon>Insecta</taxon>
        <taxon>Pterygota</taxon>
        <taxon>Neoptera</taxon>
        <taxon>Endopterygota</taxon>
        <taxon>Hymenoptera</taxon>
        <taxon>Apocrita</taxon>
        <taxon>Proctotrupomorpha</taxon>
        <taxon>Chalcidoidea</taxon>
        <taxon>Agaonidae</taxon>
        <taxon>Agaoninae</taxon>
        <taxon>Ceratosolen</taxon>
    </lineage>
</organism>
<keyword evidence="1" id="KW-0472">Membrane</keyword>
<gene>
    <name evidence="3" type="primary">LOC105367709</name>
</gene>
<dbReference type="RefSeq" id="XP_011504779.1">
    <property type="nucleotide sequence ID" value="XM_011506477.1"/>
</dbReference>